<evidence type="ECO:0000256" key="3">
    <source>
        <dbReference type="ARBA" id="ARBA00022840"/>
    </source>
</evidence>
<keyword evidence="4" id="KW-1133">Transmembrane helix</keyword>
<dbReference type="FunFam" id="3.30.420.40:FF:000545">
    <property type="entry name" value="Endoplasmic reticulum chaperone BiP"/>
    <property type="match status" value="1"/>
</dbReference>
<reference evidence="6" key="2">
    <citation type="journal article" date="2022" name="Hortic Res">
        <title>The genome of Dioscorea zingiberensis sheds light on the biosynthesis, origin and evolution of the medicinally important diosgenin saponins.</title>
        <authorList>
            <person name="Li Y."/>
            <person name="Tan C."/>
            <person name="Li Z."/>
            <person name="Guo J."/>
            <person name="Li S."/>
            <person name="Chen X."/>
            <person name="Wang C."/>
            <person name="Dai X."/>
            <person name="Yang H."/>
            <person name="Song W."/>
            <person name="Hou L."/>
            <person name="Xu J."/>
            <person name="Tong Z."/>
            <person name="Xu A."/>
            <person name="Yuan X."/>
            <person name="Wang W."/>
            <person name="Yang Q."/>
            <person name="Chen L."/>
            <person name="Sun Z."/>
            <person name="Wang K."/>
            <person name="Pan B."/>
            <person name="Chen J."/>
            <person name="Bao Y."/>
            <person name="Liu F."/>
            <person name="Qi X."/>
            <person name="Gang D.R."/>
            <person name="Wen J."/>
            <person name="Li J."/>
        </authorList>
    </citation>
    <scope>NUCLEOTIDE SEQUENCE</scope>
    <source>
        <strain evidence="6">Dzin_1.0</strain>
    </source>
</reference>
<gene>
    <name evidence="6" type="ORF">J5N97_020318</name>
</gene>
<keyword evidence="7" id="KW-1185">Reference proteome</keyword>
<dbReference type="InterPro" id="IPR043129">
    <property type="entry name" value="ATPase_NBD"/>
</dbReference>
<dbReference type="EMBL" id="JAGGNH010000005">
    <property type="protein sequence ID" value="KAJ0972359.1"/>
    <property type="molecule type" value="Genomic_DNA"/>
</dbReference>
<proteinExistence type="inferred from homology"/>
<sequence length="387" mass="42619">MVDLAPKTKVLRDGHWTEEDTTILVPGDIINIKLRDIIPVGARLLMGDPLNIAQPVLIGQSLPFTKPPRDEVFSSSTCKQDELEVVVISTGVHTFFGKVAHLVDNTNQVGHFQKKRQYKDRIDNLMVPLFCGVPITLPTILFVTMAIGFHRLSGQGVVTKRMIAIEGMAAMDVPSSDKLGQILVIFRREKDAGINPDINIDAFIKATTRASQKTNLLTDYILMVLDLDNCGDFIMGDHRRRGVFGGQKKSITTGEIKVDSPEEISGMVLTKIKGTTEAFLRKTIKDANIIVPSYFNDAQTQATKDTGSIAGLNVVRIINEPTAAIIAYGLEKKILVYDIGGVSFDVSILSVEDGVFELLAINGDCNLRGEDFSADYELFYQTDEEQV</sequence>
<keyword evidence="3" id="KW-0067">ATP-binding</keyword>
<evidence type="ECO:0000259" key="5">
    <source>
        <dbReference type="Pfam" id="PF00122"/>
    </source>
</evidence>
<dbReference type="SUPFAM" id="SSF53067">
    <property type="entry name" value="Actin-like ATPase domain"/>
    <property type="match status" value="2"/>
</dbReference>
<keyword evidence="4" id="KW-0812">Transmembrane</keyword>
<evidence type="ECO:0000256" key="1">
    <source>
        <dbReference type="ARBA" id="ARBA00007381"/>
    </source>
</evidence>
<evidence type="ECO:0000313" key="6">
    <source>
        <dbReference type="EMBL" id="KAJ0972359.1"/>
    </source>
</evidence>
<dbReference type="InterPro" id="IPR008250">
    <property type="entry name" value="ATPase_P-typ_transduc_dom_A_sf"/>
</dbReference>
<dbReference type="Gene3D" id="1.20.1110.10">
    <property type="entry name" value="Calcium-transporting ATPase, transmembrane domain"/>
    <property type="match status" value="1"/>
</dbReference>
<evidence type="ECO:0000256" key="4">
    <source>
        <dbReference type="SAM" id="Phobius"/>
    </source>
</evidence>
<dbReference type="GO" id="GO:0005524">
    <property type="term" value="F:ATP binding"/>
    <property type="evidence" value="ECO:0007669"/>
    <property type="project" value="UniProtKB-KW"/>
</dbReference>
<dbReference type="OrthoDB" id="116380at2759"/>
<keyword evidence="4" id="KW-0472">Membrane</keyword>
<dbReference type="SUPFAM" id="SSF81653">
    <property type="entry name" value="Calcium ATPase, transduction domain A"/>
    <property type="match status" value="1"/>
</dbReference>
<comment type="caution">
    <text evidence="6">The sequence shown here is derived from an EMBL/GenBank/DDBJ whole genome shotgun (WGS) entry which is preliminary data.</text>
</comment>
<dbReference type="Pfam" id="PF00012">
    <property type="entry name" value="HSP70"/>
    <property type="match status" value="1"/>
</dbReference>
<feature type="transmembrane region" description="Helical" evidence="4">
    <location>
        <begin position="125"/>
        <end position="149"/>
    </location>
</feature>
<organism evidence="6 7">
    <name type="scientific">Dioscorea zingiberensis</name>
    <dbReference type="NCBI Taxonomy" id="325984"/>
    <lineage>
        <taxon>Eukaryota</taxon>
        <taxon>Viridiplantae</taxon>
        <taxon>Streptophyta</taxon>
        <taxon>Embryophyta</taxon>
        <taxon>Tracheophyta</taxon>
        <taxon>Spermatophyta</taxon>
        <taxon>Magnoliopsida</taxon>
        <taxon>Liliopsida</taxon>
        <taxon>Dioscoreales</taxon>
        <taxon>Dioscoreaceae</taxon>
        <taxon>Dioscorea</taxon>
    </lineage>
</organism>
<accession>A0A9D5CGF1</accession>
<dbReference type="GO" id="GO:0140662">
    <property type="term" value="F:ATP-dependent protein folding chaperone"/>
    <property type="evidence" value="ECO:0007669"/>
    <property type="project" value="InterPro"/>
</dbReference>
<protein>
    <recommendedName>
        <fullName evidence="5">P-type ATPase A domain-containing protein</fullName>
    </recommendedName>
</protein>
<dbReference type="Gene3D" id="2.70.150.10">
    <property type="entry name" value="Calcium-transporting ATPase, cytoplasmic transduction domain A"/>
    <property type="match status" value="1"/>
</dbReference>
<dbReference type="InterPro" id="IPR059000">
    <property type="entry name" value="ATPase_P-type_domA"/>
</dbReference>
<reference evidence="6" key="1">
    <citation type="submission" date="2021-03" db="EMBL/GenBank/DDBJ databases">
        <authorList>
            <person name="Li Z."/>
            <person name="Yang C."/>
        </authorList>
    </citation>
    <scope>NUCLEOTIDE SEQUENCE</scope>
    <source>
        <strain evidence="6">Dzin_1.0</strain>
        <tissue evidence="6">Leaf</tissue>
    </source>
</reference>
<evidence type="ECO:0000313" key="7">
    <source>
        <dbReference type="Proteomes" id="UP001085076"/>
    </source>
</evidence>
<dbReference type="Pfam" id="PF00122">
    <property type="entry name" value="E1-E2_ATPase"/>
    <property type="match status" value="1"/>
</dbReference>
<dbReference type="Gene3D" id="3.30.420.40">
    <property type="match status" value="2"/>
</dbReference>
<dbReference type="PRINTS" id="PR00301">
    <property type="entry name" value="HEATSHOCK70"/>
</dbReference>
<dbReference type="AlphaFoldDB" id="A0A9D5CGF1"/>
<evidence type="ECO:0000256" key="2">
    <source>
        <dbReference type="ARBA" id="ARBA00022741"/>
    </source>
</evidence>
<dbReference type="PANTHER" id="PTHR42861">
    <property type="entry name" value="CALCIUM-TRANSPORTING ATPASE"/>
    <property type="match status" value="1"/>
</dbReference>
<dbReference type="InterPro" id="IPR023298">
    <property type="entry name" value="ATPase_P-typ_TM_dom_sf"/>
</dbReference>
<dbReference type="InterPro" id="IPR013126">
    <property type="entry name" value="Hsp_70_fam"/>
</dbReference>
<dbReference type="Proteomes" id="UP001085076">
    <property type="component" value="Miscellaneous, Linkage group lg05"/>
</dbReference>
<keyword evidence="2" id="KW-0547">Nucleotide-binding</keyword>
<feature type="domain" description="P-type ATPase A" evidence="5">
    <location>
        <begin position="5"/>
        <end position="103"/>
    </location>
</feature>
<name>A0A9D5CGF1_9LILI</name>
<dbReference type="SUPFAM" id="SSF81665">
    <property type="entry name" value="Calcium ATPase, transmembrane domain M"/>
    <property type="match status" value="1"/>
</dbReference>
<comment type="similarity">
    <text evidence="1">Belongs to the heat shock protein 70 family.</text>
</comment>